<dbReference type="InterPro" id="IPR045854">
    <property type="entry name" value="NO2/SO3_Rdtase_4Fe4S_sf"/>
</dbReference>
<dbReference type="GO" id="GO:0051539">
    <property type="term" value="F:4 iron, 4 sulfur cluster binding"/>
    <property type="evidence" value="ECO:0007669"/>
    <property type="project" value="UniProtKB-KW"/>
</dbReference>
<dbReference type="OrthoDB" id="3189055at2"/>
<dbReference type="Pfam" id="PF03460">
    <property type="entry name" value="NIR_SIR_ferr"/>
    <property type="match status" value="2"/>
</dbReference>
<dbReference type="InterPro" id="IPR006067">
    <property type="entry name" value="NO2/SO3_Rdtase_4Fe4S_dom"/>
</dbReference>
<feature type="binding site" evidence="15">
    <location>
        <position position="474"/>
    </location>
    <ligand>
        <name>[4Fe-4S] cluster</name>
        <dbReference type="ChEBI" id="CHEBI:49883"/>
    </ligand>
</feature>
<protein>
    <recommendedName>
        <fullName evidence="15">Sulfite reductase [NADPH] hemoprotein beta-component</fullName>
        <shortName evidence="15">SiR-HP</shortName>
        <shortName evidence="15">SiRHP</shortName>
        <ecNumber evidence="15">1.8.1.2</ecNumber>
    </recommendedName>
</protein>
<evidence type="ECO:0000259" key="17">
    <source>
        <dbReference type="Pfam" id="PF03460"/>
    </source>
</evidence>
<dbReference type="GO" id="GO:0009337">
    <property type="term" value="C:sulfite reductase complex (NADPH)"/>
    <property type="evidence" value="ECO:0007669"/>
    <property type="project" value="InterPro"/>
</dbReference>
<dbReference type="NCBIfam" id="TIGR02041">
    <property type="entry name" value="CysI"/>
    <property type="match status" value="1"/>
</dbReference>
<keyword evidence="4 15" id="KW-0028">Amino-acid biosynthesis</keyword>
<dbReference type="Proteomes" id="UP000214603">
    <property type="component" value="Unassembled WGS sequence"/>
</dbReference>
<dbReference type="UniPathway" id="UPA00140">
    <property type="reaction ID" value="UER00207"/>
</dbReference>
<keyword evidence="6 15" id="KW-0479">Metal-binding</keyword>
<comment type="cofactor">
    <cofactor evidence="15">
        <name>[4Fe-4S] cluster</name>
        <dbReference type="ChEBI" id="CHEBI:49883"/>
    </cofactor>
    <text evidence="15">Binds 1 [4Fe-4S] cluster per subunit.</text>
</comment>
<dbReference type="HAMAP" id="MF_01540">
    <property type="entry name" value="CysI"/>
    <property type="match status" value="1"/>
</dbReference>
<dbReference type="EMBL" id="NJIH01000006">
    <property type="protein sequence ID" value="OWT60157.1"/>
    <property type="molecule type" value="Genomic_DNA"/>
</dbReference>
<dbReference type="GO" id="GO:0050311">
    <property type="term" value="F:sulfite reductase (ferredoxin) activity"/>
    <property type="evidence" value="ECO:0007669"/>
    <property type="project" value="TreeGrafter"/>
</dbReference>
<evidence type="ECO:0000256" key="6">
    <source>
        <dbReference type="ARBA" id="ARBA00022723"/>
    </source>
</evidence>
<dbReference type="RefSeq" id="WP_088603415.1">
    <property type="nucleotide sequence ID" value="NZ_NJIH01000006.1"/>
</dbReference>
<organism evidence="18 19">
    <name type="scientific">Candidimonas nitroreducens</name>
    <dbReference type="NCBI Taxonomy" id="683354"/>
    <lineage>
        <taxon>Bacteria</taxon>
        <taxon>Pseudomonadati</taxon>
        <taxon>Pseudomonadota</taxon>
        <taxon>Betaproteobacteria</taxon>
        <taxon>Burkholderiales</taxon>
        <taxon>Alcaligenaceae</taxon>
        <taxon>Candidimonas</taxon>
    </lineage>
</organism>
<gene>
    <name evidence="15 18" type="primary">cysI</name>
    <name evidence="18" type="ORF">CEY11_10820</name>
</gene>
<dbReference type="PRINTS" id="PR00397">
    <property type="entry name" value="SIROHAEM"/>
</dbReference>
<proteinExistence type="inferred from homology"/>
<sequence>MSGNLSHLEHIKADSNFLRGTIAQGLADPVTGAISEADTKLLKFHGSYQQDDRDVRDERRRRKLEPAYGFMIRARLPGGVIKPAQWLALDRIATEFATRGLRITTRQTFQWHGVQKRNLKKFMQGIHDAMATTLAACGDVNRQVVSSVNPLLSSQHAIVQEWTEKLSAHFLPRTRAYAEIWLDGKKVEDVGGEPDEEPIYGSTYLPRKFKIGIAIPPVNDIDVFAQDLGLIAIIEDGRLLGFNIAAGGGMGATHGDSTTYPRLGSLIGFIEPERIVEVAETIVKVQRDFGNRSERQHARLKYTIDSRGVQWFKDEVQSRLGYELQPLRPYRFEHNGDRYGWIEGEDGRWHLGLAIEAGRLLDNGDYRPQTGMRELAKIHKGEFRLTCNQSLVIADVAAEDRARIDELAAQYGLDDYLRDSGIRRHAIACVALPTCGLAMAESERYLPVLLPKLEASLERHGLRDAPILLRLSGCPNGCSRPYLGEITLVGRAVGRYDLRLAADFIGQRLNTLYRENVAEPEILSCLDELFAAYAAGRQPDEKFGDFLIRTEVIPPPTQNLVPIVLETIS</sequence>
<evidence type="ECO:0000256" key="8">
    <source>
        <dbReference type="ARBA" id="ARBA00023002"/>
    </source>
</evidence>
<evidence type="ECO:0000256" key="2">
    <source>
        <dbReference type="ARBA" id="ARBA00010429"/>
    </source>
</evidence>
<evidence type="ECO:0000256" key="14">
    <source>
        <dbReference type="ARBA" id="ARBA00062253"/>
    </source>
</evidence>
<dbReference type="Pfam" id="PF01077">
    <property type="entry name" value="NIR_SIR"/>
    <property type="match status" value="1"/>
</dbReference>
<dbReference type="InterPro" id="IPR011786">
    <property type="entry name" value="CysI"/>
</dbReference>
<comment type="similarity">
    <text evidence="2 15">Belongs to the nitrite and sulfite reductase 4Fe-4S domain family.</text>
</comment>
<dbReference type="InterPro" id="IPR006066">
    <property type="entry name" value="NO2/SO3_Rdtase_FeS/sirohaem_BS"/>
</dbReference>
<dbReference type="AlphaFoldDB" id="A0A225MFR5"/>
<evidence type="ECO:0000256" key="3">
    <source>
        <dbReference type="ARBA" id="ARBA00022485"/>
    </source>
</evidence>
<evidence type="ECO:0000256" key="12">
    <source>
        <dbReference type="ARBA" id="ARBA00052219"/>
    </source>
</evidence>
<keyword evidence="11 15" id="KW-0198">Cysteine biosynthesis</keyword>
<evidence type="ECO:0000256" key="9">
    <source>
        <dbReference type="ARBA" id="ARBA00023004"/>
    </source>
</evidence>
<feature type="domain" description="Nitrite/sulphite reductase 4Fe-4S" evidence="16">
    <location>
        <begin position="164"/>
        <end position="321"/>
    </location>
</feature>
<dbReference type="InterPro" id="IPR036136">
    <property type="entry name" value="Nit/Sulf_reduc_fer-like_dom_sf"/>
</dbReference>
<evidence type="ECO:0000256" key="5">
    <source>
        <dbReference type="ARBA" id="ARBA00022617"/>
    </source>
</evidence>
<comment type="cofactor">
    <cofactor evidence="15">
        <name>siroheme</name>
        <dbReference type="ChEBI" id="CHEBI:60052"/>
    </cofactor>
    <text evidence="15">Binds 1 siroheme per subunit.</text>
</comment>
<feature type="binding site" evidence="15">
    <location>
        <position position="435"/>
    </location>
    <ligand>
        <name>[4Fe-4S] cluster</name>
        <dbReference type="ChEBI" id="CHEBI:49883"/>
    </ligand>
</feature>
<feature type="binding site" description="axial binding residue" evidence="15">
    <location>
        <position position="478"/>
    </location>
    <ligand>
        <name>siroheme</name>
        <dbReference type="ChEBI" id="CHEBI:60052"/>
    </ligand>
    <ligandPart>
        <name>Fe</name>
        <dbReference type="ChEBI" id="CHEBI:18248"/>
    </ligandPart>
</feature>
<dbReference type="SUPFAM" id="SSF55124">
    <property type="entry name" value="Nitrite/Sulfite reductase N-terminal domain-like"/>
    <property type="match status" value="2"/>
</dbReference>
<comment type="catalytic activity">
    <reaction evidence="12 15">
        <text>hydrogen sulfide + 3 NADP(+) + 3 H2O = sulfite + 3 NADPH + 4 H(+)</text>
        <dbReference type="Rhea" id="RHEA:13801"/>
        <dbReference type="ChEBI" id="CHEBI:15377"/>
        <dbReference type="ChEBI" id="CHEBI:15378"/>
        <dbReference type="ChEBI" id="CHEBI:17359"/>
        <dbReference type="ChEBI" id="CHEBI:29919"/>
        <dbReference type="ChEBI" id="CHEBI:57783"/>
        <dbReference type="ChEBI" id="CHEBI:58349"/>
        <dbReference type="EC" id="1.8.1.2"/>
    </reaction>
</comment>
<dbReference type="GO" id="GO:0004783">
    <property type="term" value="F:sulfite reductase (NADPH) activity"/>
    <property type="evidence" value="ECO:0007669"/>
    <property type="project" value="UniProtKB-UniRule"/>
</dbReference>
<keyword evidence="3 15" id="KW-0004">4Fe-4S</keyword>
<evidence type="ECO:0000313" key="19">
    <source>
        <dbReference type="Proteomes" id="UP000214603"/>
    </source>
</evidence>
<dbReference type="NCBIfam" id="NF010029">
    <property type="entry name" value="PRK13504.1"/>
    <property type="match status" value="1"/>
</dbReference>
<evidence type="ECO:0000256" key="4">
    <source>
        <dbReference type="ARBA" id="ARBA00022605"/>
    </source>
</evidence>
<evidence type="ECO:0000259" key="16">
    <source>
        <dbReference type="Pfam" id="PF01077"/>
    </source>
</evidence>
<dbReference type="GO" id="GO:0070814">
    <property type="term" value="P:hydrogen sulfide biosynthetic process"/>
    <property type="evidence" value="ECO:0007669"/>
    <property type="project" value="UniProtKB-UniRule"/>
</dbReference>
<feature type="domain" description="Nitrite/Sulfite reductase ferredoxin-like" evidence="17">
    <location>
        <begin position="344"/>
        <end position="409"/>
    </location>
</feature>
<keyword evidence="9 15" id="KW-0408">Iron</keyword>
<evidence type="ECO:0000256" key="15">
    <source>
        <dbReference type="HAMAP-Rule" id="MF_01540"/>
    </source>
</evidence>
<feature type="binding site" evidence="15">
    <location>
        <position position="429"/>
    </location>
    <ligand>
        <name>[4Fe-4S] cluster</name>
        <dbReference type="ChEBI" id="CHEBI:49883"/>
    </ligand>
</feature>
<dbReference type="SUPFAM" id="SSF56014">
    <property type="entry name" value="Nitrite and sulphite reductase 4Fe-4S domain-like"/>
    <property type="match status" value="2"/>
</dbReference>
<comment type="pathway">
    <text evidence="1 15">Sulfur metabolism; hydrogen sulfide biosynthesis; hydrogen sulfide from sulfite (NADPH route): step 1/1.</text>
</comment>
<dbReference type="Gene3D" id="3.30.413.10">
    <property type="entry name" value="Sulfite Reductase Hemoprotein, domain 1"/>
    <property type="match status" value="2"/>
</dbReference>
<evidence type="ECO:0000256" key="10">
    <source>
        <dbReference type="ARBA" id="ARBA00023014"/>
    </source>
</evidence>
<evidence type="ECO:0000256" key="13">
    <source>
        <dbReference type="ARBA" id="ARBA00057160"/>
    </source>
</evidence>
<dbReference type="GO" id="GO:0046872">
    <property type="term" value="F:metal ion binding"/>
    <property type="evidence" value="ECO:0007669"/>
    <property type="project" value="UniProtKB-KW"/>
</dbReference>
<comment type="caution">
    <text evidence="18">The sequence shown here is derived from an EMBL/GenBank/DDBJ whole genome shotgun (WGS) entry which is preliminary data.</text>
</comment>
<comment type="subunit">
    <text evidence="14 15">Alpha(8)-beta(8). The alpha component is a flavoprotein, the beta component is a hemoprotein.</text>
</comment>
<dbReference type="GO" id="GO:0050661">
    <property type="term" value="F:NADP binding"/>
    <property type="evidence" value="ECO:0007669"/>
    <property type="project" value="InterPro"/>
</dbReference>
<dbReference type="PANTHER" id="PTHR11493:SF47">
    <property type="entry name" value="SULFITE REDUCTASE [NADPH] SUBUNIT BETA"/>
    <property type="match status" value="1"/>
</dbReference>
<reference evidence="19" key="1">
    <citation type="submission" date="2017-06" db="EMBL/GenBank/DDBJ databases">
        <title>Herbaspirillum phytohormonus sp. nov., isolated from the root nodule of Robinia pseudoacacia in lead-zinc mine.</title>
        <authorList>
            <person name="Fan M."/>
            <person name="Lin Y."/>
        </authorList>
    </citation>
    <scope>NUCLEOTIDE SEQUENCE [LARGE SCALE GENOMIC DNA]</scope>
    <source>
        <strain evidence="19">SC-089</strain>
    </source>
</reference>
<feature type="binding site" evidence="15">
    <location>
        <position position="478"/>
    </location>
    <ligand>
        <name>[4Fe-4S] cluster</name>
        <dbReference type="ChEBI" id="CHEBI:49883"/>
    </ligand>
</feature>
<keyword evidence="10 15" id="KW-0411">Iron-sulfur</keyword>
<keyword evidence="19" id="KW-1185">Reference proteome</keyword>
<evidence type="ECO:0000256" key="7">
    <source>
        <dbReference type="ARBA" id="ARBA00022857"/>
    </source>
</evidence>
<feature type="domain" description="Nitrite/Sulfite reductase ferredoxin-like" evidence="17">
    <location>
        <begin position="67"/>
        <end position="127"/>
    </location>
</feature>
<dbReference type="GO" id="GO:0020037">
    <property type="term" value="F:heme binding"/>
    <property type="evidence" value="ECO:0007669"/>
    <property type="project" value="InterPro"/>
</dbReference>
<dbReference type="InterPro" id="IPR005117">
    <property type="entry name" value="NiRdtase/SiRdtase_haem-b_fer"/>
</dbReference>
<accession>A0A225MFR5</accession>
<keyword evidence="8 15" id="KW-0560">Oxidoreductase</keyword>
<comment type="function">
    <text evidence="13 15">Component of the sulfite reductase complex that catalyzes the 6-electron reduction of sulfite to sulfide. This is one of several activities required for the biosynthesis of L-cysteine from sulfate.</text>
</comment>
<dbReference type="GO" id="GO:0000103">
    <property type="term" value="P:sulfate assimilation"/>
    <property type="evidence" value="ECO:0007669"/>
    <property type="project" value="UniProtKB-UniRule"/>
</dbReference>
<keyword evidence="7 15" id="KW-0521">NADP</keyword>
<dbReference type="EC" id="1.8.1.2" evidence="15"/>
<dbReference type="InterPro" id="IPR045169">
    <property type="entry name" value="NO2/SO3_Rdtase_4Fe4S_prot"/>
</dbReference>
<dbReference type="PANTHER" id="PTHR11493">
    <property type="entry name" value="SULFITE REDUCTASE [NADPH] SUBUNIT BETA-RELATED"/>
    <property type="match status" value="1"/>
</dbReference>
<name>A0A225MFR5_9BURK</name>
<keyword evidence="5 15" id="KW-0349">Heme</keyword>
<evidence type="ECO:0000313" key="18">
    <source>
        <dbReference type="EMBL" id="OWT60157.1"/>
    </source>
</evidence>
<dbReference type="GO" id="GO:0019344">
    <property type="term" value="P:cysteine biosynthetic process"/>
    <property type="evidence" value="ECO:0007669"/>
    <property type="project" value="UniProtKB-KW"/>
</dbReference>
<evidence type="ECO:0000256" key="1">
    <source>
        <dbReference type="ARBA" id="ARBA00004774"/>
    </source>
</evidence>
<dbReference type="FunFam" id="3.30.413.10:FF:000003">
    <property type="entry name" value="Sulfite reductase [NADPH] hemoprotein beta-component"/>
    <property type="match status" value="1"/>
</dbReference>
<dbReference type="PROSITE" id="PS00365">
    <property type="entry name" value="NIR_SIR"/>
    <property type="match status" value="1"/>
</dbReference>
<evidence type="ECO:0000256" key="11">
    <source>
        <dbReference type="ARBA" id="ARBA00023192"/>
    </source>
</evidence>